<gene>
    <name evidence="1" type="ORF">LTR37_006411</name>
</gene>
<reference evidence="1" key="1">
    <citation type="submission" date="2023-07" db="EMBL/GenBank/DDBJ databases">
        <title>Black Yeasts Isolated from many extreme environments.</title>
        <authorList>
            <person name="Coleine C."/>
            <person name="Stajich J.E."/>
            <person name="Selbmann L."/>
        </authorList>
    </citation>
    <scope>NUCLEOTIDE SEQUENCE</scope>
    <source>
        <strain evidence="1">CCFEE 5714</strain>
    </source>
</reference>
<dbReference type="Proteomes" id="UP001281147">
    <property type="component" value="Unassembled WGS sequence"/>
</dbReference>
<keyword evidence="2" id="KW-1185">Reference proteome</keyword>
<accession>A0ACC3NGX5</accession>
<organism evidence="1 2">
    <name type="scientific">Vermiconidia calcicola</name>
    <dbReference type="NCBI Taxonomy" id="1690605"/>
    <lineage>
        <taxon>Eukaryota</taxon>
        <taxon>Fungi</taxon>
        <taxon>Dikarya</taxon>
        <taxon>Ascomycota</taxon>
        <taxon>Pezizomycotina</taxon>
        <taxon>Dothideomycetes</taxon>
        <taxon>Dothideomycetidae</taxon>
        <taxon>Mycosphaerellales</taxon>
        <taxon>Extremaceae</taxon>
        <taxon>Vermiconidia</taxon>
    </lineage>
</organism>
<name>A0ACC3NGX5_9PEZI</name>
<evidence type="ECO:0000313" key="2">
    <source>
        <dbReference type="Proteomes" id="UP001281147"/>
    </source>
</evidence>
<sequence>MPREPYPPPHIYPSILFGHVGDQGANKDDGIFPPPEGFDFDFDFDFDVDSIKSPVNDPPEAATTTRSRSLTEQTVHTPQSAAAKPTQRVADADHAYRINKGVFTDGQKDLIQMHSDEPASLVFERMQEFDPAMPHTYRQIKGAVENERRKKKRREANGAWAEEELEMIKANLGMKPKELTNLLREASPSFRKNVDQVRDMKNQLSQKIRGRVRKRKIPVVQEPGNQQDAQSTLAMSPKRDAGAEMMPQYSTSHSKG</sequence>
<dbReference type="EMBL" id="JAUTXU010000042">
    <property type="protein sequence ID" value="KAK3716515.1"/>
    <property type="molecule type" value="Genomic_DNA"/>
</dbReference>
<evidence type="ECO:0000313" key="1">
    <source>
        <dbReference type="EMBL" id="KAK3716515.1"/>
    </source>
</evidence>
<proteinExistence type="predicted"/>
<comment type="caution">
    <text evidence="1">The sequence shown here is derived from an EMBL/GenBank/DDBJ whole genome shotgun (WGS) entry which is preliminary data.</text>
</comment>
<protein>
    <submittedName>
        <fullName evidence="1">Uncharacterized protein</fullName>
    </submittedName>
</protein>